<dbReference type="EMBL" id="CZBA01000047">
    <property type="protein sequence ID" value="CUQ10156.1"/>
    <property type="molecule type" value="Genomic_DNA"/>
</dbReference>
<dbReference type="PANTHER" id="PTHR33841:SF1">
    <property type="entry name" value="DNA METHYLTRANSFERASE A"/>
    <property type="match status" value="1"/>
</dbReference>
<feature type="domain" description="MmeI-like target recognition" evidence="7">
    <location>
        <begin position="657"/>
        <end position="859"/>
    </location>
</feature>
<reference evidence="10 11" key="1">
    <citation type="submission" date="2015-09" db="EMBL/GenBank/DDBJ databases">
        <authorList>
            <consortium name="Pathogen Informatics"/>
        </authorList>
    </citation>
    <scope>NUCLEOTIDE SEQUENCE [LARGE SCALE GENOMIC DNA]</scope>
    <source>
        <strain evidence="10 11">2789STDY5834921</strain>
    </source>
</reference>
<sequence>MTDAEQREAARQFVNRWMGKGKEDEDGRSYWIDLLTNVLGMDNVTERLNFEKKVVIDGNTKRIDVYIPETRVIIEQKSLGKALDQKIRNSGDVDLTPFEQADRYNGKLTFDERARWIVTSNFAEIWIYDMNQKQPEPTKIALDELQSKYPLLDFLVEKEVKTISHEMEVSIKAGDIVGLIYDAFLKQYRIPDIKEKDETSEQKEKREHKLKSLNALCVRIVFCLYAEDAGILGKRNMFHDYLVTYEVRDCRRAIIELFKVLDTPISDRDEYLEEDLAQFPYVNGGLFADETIEIPPFTEEIKELLLTKASEDFDWSDISPTIFGAVFESTLNPETRRSGGMHYTSIENIHKVIDPLFLEDLQKEFNAIKQIQVKRTKDKKLDEFQNKLATLTFLDPACGSGNFLTETYLSLRRLENEVIRERVGGQMTLVEAHNPIKVSIQQFYGIEINDFAVTVAKTALWIAESQMLEETKSIVYGFNDDFLPLKTYVNITEGNALRLDWNEVIPATGLSYIMGNPPFVGYSYQSESQKKDIENVYVDENGKSTSTAGKIDYVAAWYFKAAKMMEGSEVRTAFVSTNSITQGEQVSYVWTELYKQFNIHIDFAHRTFVWGSEAKLKAAVHCVIIGFSTSMSKGKCRLYDNGAVEETVQISPYLIDAPITFINSRTNPLCNVPKITNGNKPVDGGYLFLSPDEKDELIQNEPESKKFVRRVYGAEEFINSKERYCLWLRDISPKELNKLPMIKKRVQQVREFRLKSTKAVTVKSADSPTLFQQIRQPDEPYIIVPRVSSENRRYIPMGYESPETIITDSVQCIPNADLYTFGIITSNVHMAWTRVVCGRLKSDYRYSAKIVYNNFPWPEPTEQQKQKIEETAHRILDARALFPDSSLADMYDPLTMPTELRRAHIANDKAVMAAYGFGTKMTEAECVAELMKLYQRMVKEN</sequence>
<gene>
    <name evidence="10" type="ORF">ERS852533_03737</name>
</gene>
<feature type="domain" description="MmeI-like C-terminal" evidence="8">
    <location>
        <begin position="862"/>
        <end position="939"/>
    </location>
</feature>
<name>A0A174TM94_9FIRM</name>
<dbReference type="InterPro" id="IPR046818">
    <property type="entry name" value="MmeI_C"/>
</dbReference>
<evidence type="ECO:0000313" key="11">
    <source>
        <dbReference type="Proteomes" id="UP000095413"/>
    </source>
</evidence>
<proteinExistence type="predicted"/>
<dbReference type="PRINTS" id="PR00507">
    <property type="entry name" value="N12N6MTFRASE"/>
</dbReference>
<keyword evidence="2 10" id="KW-0489">Methyltransferase</keyword>
<evidence type="ECO:0000259" key="8">
    <source>
        <dbReference type="Pfam" id="PF20467"/>
    </source>
</evidence>
<dbReference type="OrthoDB" id="9815272at2"/>
<evidence type="ECO:0000259" key="9">
    <source>
        <dbReference type="Pfam" id="PF20473"/>
    </source>
</evidence>
<feature type="domain" description="MmeI-like DNA-methyltransferase" evidence="9">
    <location>
        <begin position="375"/>
        <end position="639"/>
    </location>
</feature>
<dbReference type="GO" id="GO:0009007">
    <property type="term" value="F:site-specific DNA-methyltransferase (adenine-specific) activity"/>
    <property type="evidence" value="ECO:0007669"/>
    <property type="project" value="UniProtKB-EC"/>
</dbReference>
<comment type="catalytic activity">
    <reaction evidence="4">
        <text>a 2'-deoxyadenosine in DNA + S-adenosyl-L-methionine = an N(6)-methyl-2'-deoxyadenosine in DNA + S-adenosyl-L-homocysteine + H(+)</text>
        <dbReference type="Rhea" id="RHEA:15197"/>
        <dbReference type="Rhea" id="RHEA-COMP:12418"/>
        <dbReference type="Rhea" id="RHEA-COMP:12419"/>
        <dbReference type="ChEBI" id="CHEBI:15378"/>
        <dbReference type="ChEBI" id="CHEBI:57856"/>
        <dbReference type="ChEBI" id="CHEBI:59789"/>
        <dbReference type="ChEBI" id="CHEBI:90615"/>
        <dbReference type="ChEBI" id="CHEBI:90616"/>
        <dbReference type="EC" id="2.1.1.72"/>
    </reaction>
</comment>
<feature type="domain" description="MmeI-like helicase spacer" evidence="6">
    <location>
        <begin position="212"/>
        <end position="287"/>
    </location>
</feature>
<dbReference type="RefSeq" id="WP_055057190.1">
    <property type="nucleotide sequence ID" value="NZ_CZBA01000047.1"/>
</dbReference>
<evidence type="ECO:0000256" key="4">
    <source>
        <dbReference type="ARBA" id="ARBA00047942"/>
    </source>
</evidence>
<dbReference type="Pfam" id="PF20466">
    <property type="entry name" value="MmeI_TRD"/>
    <property type="match status" value="1"/>
</dbReference>
<dbReference type="Pfam" id="PF20464">
    <property type="entry name" value="MmeI_N"/>
    <property type="match status" value="1"/>
</dbReference>
<dbReference type="Gene3D" id="3.40.50.150">
    <property type="entry name" value="Vaccinia Virus protein VP39"/>
    <property type="match status" value="1"/>
</dbReference>
<evidence type="ECO:0000259" key="7">
    <source>
        <dbReference type="Pfam" id="PF20466"/>
    </source>
</evidence>
<dbReference type="Pfam" id="PF20473">
    <property type="entry name" value="MmeI_Mtase"/>
    <property type="match status" value="1"/>
</dbReference>
<accession>A0A174TM94</accession>
<evidence type="ECO:0000256" key="3">
    <source>
        <dbReference type="ARBA" id="ARBA00022679"/>
    </source>
</evidence>
<dbReference type="AlphaFoldDB" id="A0A174TM94"/>
<dbReference type="InterPro" id="IPR029063">
    <property type="entry name" value="SAM-dependent_MTases_sf"/>
</dbReference>
<keyword evidence="3 10" id="KW-0808">Transferase</keyword>
<dbReference type="InterPro" id="IPR046817">
    <property type="entry name" value="MmeI_N"/>
</dbReference>
<evidence type="ECO:0000259" key="6">
    <source>
        <dbReference type="Pfam" id="PF20465"/>
    </source>
</evidence>
<organism evidence="10 11">
    <name type="scientific">Blautia obeum</name>
    <dbReference type="NCBI Taxonomy" id="40520"/>
    <lineage>
        <taxon>Bacteria</taxon>
        <taxon>Bacillati</taxon>
        <taxon>Bacillota</taxon>
        <taxon>Clostridia</taxon>
        <taxon>Lachnospirales</taxon>
        <taxon>Lachnospiraceae</taxon>
        <taxon>Blautia</taxon>
    </lineage>
</organism>
<dbReference type="SUPFAM" id="SSF53335">
    <property type="entry name" value="S-adenosyl-L-methionine-dependent methyltransferases"/>
    <property type="match status" value="1"/>
</dbReference>
<evidence type="ECO:0000256" key="2">
    <source>
        <dbReference type="ARBA" id="ARBA00022603"/>
    </source>
</evidence>
<dbReference type="EC" id="2.1.1.72" evidence="1"/>
<evidence type="ECO:0000313" key="10">
    <source>
        <dbReference type="EMBL" id="CUQ10156.1"/>
    </source>
</evidence>
<dbReference type="Proteomes" id="UP000095413">
    <property type="component" value="Unassembled WGS sequence"/>
</dbReference>
<evidence type="ECO:0000256" key="1">
    <source>
        <dbReference type="ARBA" id="ARBA00011900"/>
    </source>
</evidence>
<evidence type="ECO:0000259" key="5">
    <source>
        <dbReference type="Pfam" id="PF20464"/>
    </source>
</evidence>
<dbReference type="GO" id="GO:0032259">
    <property type="term" value="P:methylation"/>
    <property type="evidence" value="ECO:0007669"/>
    <property type="project" value="UniProtKB-KW"/>
</dbReference>
<feature type="domain" description="MmeI-like N-terminal" evidence="5">
    <location>
        <begin position="9"/>
        <end position="187"/>
    </location>
</feature>
<dbReference type="InterPro" id="IPR050953">
    <property type="entry name" value="N4_N6_ade-DNA_methylase"/>
</dbReference>
<dbReference type="InterPro" id="IPR046819">
    <property type="entry name" value="MmeI_hel"/>
</dbReference>
<protein>
    <recommendedName>
        <fullName evidence="1">site-specific DNA-methyltransferase (adenine-specific)</fullName>
        <ecNumber evidence="1">2.1.1.72</ecNumber>
    </recommendedName>
</protein>
<dbReference type="InterPro" id="IPR046820">
    <property type="entry name" value="MmeI_TRD"/>
</dbReference>
<dbReference type="InterPro" id="IPR046816">
    <property type="entry name" value="MmeI_Mtase"/>
</dbReference>
<dbReference type="Pfam" id="PF20465">
    <property type="entry name" value="MmeI_hel"/>
    <property type="match status" value="1"/>
</dbReference>
<dbReference type="PANTHER" id="PTHR33841">
    <property type="entry name" value="DNA METHYLTRANSFERASE YEEA-RELATED"/>
    <property type="match status" value="1"/>
</dbReference>
<dbReference type="Pfam" id="PF20467">
    <property type="entry name" value="MmeI_C"/>
    <property type="match status" value="1"/>
</dbReference>